<accession>A0ABP6WZA1</accession>
<sequence length="131" mass="14441">MSSSWRPDELDLVERAHELEIAVRRPDGTLRRWTPVWVVVMDGHVHVRSWYRRGTGWFGHAVTDRLARVRVPGLEADVDVVDVGGAGGGPATGDLPERVDAAYRAKYGRQGAASMVTPEAVATTLRLDPTR</sequence>
<dbReference type="Pfam" id="PF10012">
    <property type="entry name" value="DUF2255"/>
    <property type="match status" value="1"/>
</dbReference>
<dbReference type="Proteomes" id="UP001500767">
    <property type="component" value="Unassembled WGS sequence"/>
</dbReference>
<proteinExistence type="predicted"/>
<evidence type="ECO:0000313" key="1">
    <source>
        <dbReference type="EMBL" id="GAA3558450.1"/>
    </source>
</evidence>
<keyword evidence="2" id="KW-1185">Reference proteome</keyword>
<dbReference type="InterPro" id="IPR016888">
    <property type="entry name" value="UCP028498"/>
</dbReference>
<name>A0ABP6WZA1_9ACTN</name>
<evidence type="ECO:0000313" key="2">
    <source>
        <dbReference type="Proteomes" id="UP001500767"/>
    </source>
</evidence>
<gene>
    <name evidence="1" type="ORF">GCM10022197_12230</name>
</gene>
<comment type="caution">
    <text evidence="1">The sequence shown here is derived from an EMBL/GenBank/DDBJ whole genome shotgun (WGS) entry which is preliminary data.</text>
</comment>
<protein>
    <submittedName>
        <fullName evidence="1">DUF2255 family protein</fullName>
    </submittedName>
</protein>
<reference evidence="2" key="1">
    <citation type="journal article" date="2019" name="Int. J. Syst. Evol. Microbiol.">
        <title>The Global Catalogue of Microorganisms (GCM) 10K type strain sequencing project: providing services to taxonomists for standard genome sequencing and annotation.</title>
        <authorList>
            <consortium name="The Broad Institute Genomics Platform"/>
            <consortium name="The Broad Institute Genome Sequencing Center for Infectious Disease"/>
            <person name="Wu L."/>
            <person name="Ma J."/>
        </authorList>
    </citation>
    <scope>NUCLEOTIDE SEQUENCE [LARGE SCALE GENOMIC DNA]</scope>
    <source>
        <strain evidence="2">JCM 16540</strain>
    </source>
</reference>
<organism evidence="1 2">
    <name type="scientific">Microlunatus spumicola</name>
    <dbReference type="NCBI Taxonomy" id="81499"/>
    <lineage>
        <taxon>Bacteria</taxon>
        <taxon>Bacillati</taxon>
        <taxon>Actinomycetota</taxon>
        <taxon>Actinomycetes</taxon>
        <taxon>Propionibacteriales</taxon>
        <taxon>Propionibacteriaceae</taxon>
        <taxon>Microlunatus</taxon>
    </lineage>
</organism>
<dbReference type="RefSeq" id="WP_204911772.1">
    <property type="nucleotide sequence ID" value="NZ_BAAAYR010000001.1"/>
</dbReference>
<dbReference type="EMBL" id="BAAAYR010000001">
    <property type="protein sequence ID" value="GAA3558450.1"/>
    <property type="molecule type" value="Genomic_DNA"/>
</dbReference>